<feature type="chain" id="PRO_5018080027" description="Secreted protein" evidence="1">
    <location>
        <begin position="21"/>
        <end position="108"/>
    </location>
</feature>
<feature type="signal peptide" evidence="1">
    <location>
        <begin position="1"/>
        <end position="20"/>
    </location>
</feature>
<evidence type="ECO:0000313" key="2">
    <source>
        <dbReference type="EMBL" id="RLV90847.1"/>
    </source>
</evidence>
<sequence length="108" mass="12071">MQHCPFFLTRMFLLLRSRCARPLAMDSTMRRQLTVSSVDLGVGKFPVKQKDPKSAAHLLLPTLRGSKGPTLATPILWLNFINTTVLGAQEQHHSSPEAKWHSLAKGDH</sequence>
<dbReference type="Proteomes" id="UP000276834">
    <property type="component" value="Unassembled WGS sequence"/>
</dbReference>
<keyword evidence="3" id="KW-1185">Reference proteome</keyword>
<evidence type="ECO:0000313" key="3">
    <source>
        <dbReference type="Proteomes" id="UP000276834"/>
    </source>
</evidence>
<evidence type="ECO:0008006" key="4">
    <source>
        <dbReference type="Google" id="ProtNLM"/>
    </source>
</evidence>
<name>A0A3L8RYX5_CHLGU</name>
<dbReference type="EMBL" id="QUSF01000118">
    <property type="protein sequence ID" value="RLV90847.1"/>
    <property type="molecule type" value="Genomic_DNA"/>
</dbReference>
<protein>
    <recommendedName>
        <fullName evidence="4">Secreted protein</fullName>
    </recommendedName>
</protein>
<reference evidence="2 3" key="1">
    <citation type="journal article" date="2018" name="Proc. R. Soc. B">
        <title>A non-coding region near Follistatin controls head colour polymorphism in the Gouldian finch.</title>
        <authorList>
            <person name="Toomey M.B."/>
            <person name="Marques C.I."/>
            <person name="Andrade P."/>
            <person name="Araujo P.M."/>
            <person name="Sabatino S."/>
            <person name="Gazda M.A."/>
            <person name="Afonso S."/>
            <person name="Lopes R.J."/>
            <person name="Corbo J.C."/>
            <person name="Carneiro M."/>
        </authorList>
    </citation>
    <scope>NUCLEOTIDE SEQUENCE [LARGE SCALE GENOMIC DNA]</scope>
    <source>
        <strain evidence="2">Red01</strain>
        <tissue evidence="2">Muscle</tissue>
    </source>
</reference>
<dbReference type="AlphaFoldDB" id="A0A3L8RYX5"/>
<evidence type="ECO:0000256" key="1">
    <source>
        <dbReference type="SAM" id="SignalP"/>
    </source>
</evidence>
<accession>A0A3L8RYX5</accession>
<proteinExistence type="predicted"/>
<comment type="caution">
    <text evidence="2">The sequence shown here is derived from an EMBL/GenBank/DDBJ whole genome shotgun (WGS) entry which is preliminary data.</text>
</comment>
<gene>
    <name evidence="2" type="ORF">DV515_00014302</name>
</gene>
<keyword evidence="1" id="KW-0732">Signal</keyword>
<organism evidence="2 3">
    <name type="scientific">Chloebia gouldiae</name>
    <name type="common">Gouldian finch</name>
    <name type="synonym">Erythrura gouldiae</name>
    <dbReference type="NCBI Taxonomy" id="44316"/>
    <lineage>
        <taxon>Eukaryota</taxon>
        <taxon>Metazoa</taxon>
        <taxon>Chordata</taxon>
        <taxon>Craniata</taxon>
        <taxon>Vertebrata</taxon>
        <taxon>Euteleostomi</taxon>
        <taxon>Archelosauria</taxon>
        <taxon>Archosauria</taxon>
        <taxon>Dinosauria</taxon>
        <taxon>Saurischia</taxon>
        <taxon>Theropoda</taxon>
        <taxon>Coelurosauria</taxon>
        <taxon>Aves</taxon>
        <taxon>Neognathae</taxon>
        <taxon>Neoaves</taxon>
        <taxon>Telluraves</taxon>
        <taxon>Australaves</taxon>
        <taxon>Passeriformes</taxon>
        <taxon>Passeroidea</taxon>
        <taxon>Passeridae</taxon>
        <taxon>Chloebia</taxon>
    </lineage>
</organism>